<evidence type="ECO:0000259" key="1">
    <source>
        <dbReference type="Pfam" id="PF13229"/>
    </source>
</evidence>
<organism evidence="2 3">
    <name type="scientific">Candidatus Rhodoblastus alkanivorans</name>
    <dbReference type="NCBI Taxonomy" id="2954117"/>
    <lineage>
        <taxon>Bacteria</taxon>
        <taxon>Pseudomonadati</taxon>
        <taxon>Pseudomonadota</taxon>
        <taxon>Alphaproteobacteria</taxon>
        <taxon>Hyphomicrobiales</taxon>
        <taxon>Rhodoblastaceae</taxon>
        <taxon>Rhodoblastus</taxon>
    </lineage>
</organism>
<dbReference type="InterPro" id="IPR006626">
    <property type="entry name" value="PbH1"/>
</dbReference>
<dbReference type="InterPro" id="IPR012334">
    <property type="entry name" value="Pectin_lyas_fold"/>
</dbReference>
<dbReference type="Proteomes" id="UP001139104">
    <property type="component" value="Unassembled WGS sequence"/>
</dbReference>
<dbReference type="SMART" id="SM00710">
    <property type="entry name" value="PbH1"/>
    <property type="match status" value="5"/>
</dbReference>
<gene>
    <name evidence="2" type="ORF">K2U94_02275</name>
</gene>
<keyword evidence="3" id="KW-1185">Reference proteome</keyword>
<evidence type="ECO:0000313" key="3">
    <source>
        <dbReference type="Proteomes" id="UP001139104"/>
    </source>
</evidence>
<accession>A0ABS9Z1S6</accession>
<dbReference type="Pfam" id="PF13229">
    <property type="entry name" value="Beta_helix"/>
    <property type="match status" value="1"/>
</dbReference>
<dbReference type="InterPro" id="IPR011050">
    <property type="entry name" value="Pectin_lyase_fold/virulence"/>
</dbReference>
<dbReference type="SUPFAM" id="SSF51126">
    <property type="entry name" value="Pectin lyase-like"/>
    <property type="match status" value="1"/>
</dbReference>
<comment type="caution">
    <text evidence="2">The sequence shown here is derived from an EMBL/GenBank/DDBJ whole genome shotgun (WGS) entry which is preliminary data.</text>
</comment>
<dbReference type="EMBL" id="JAIVFP010000001">
    <property type="protein sequence ID" value="MCI4681609.1"/>
    <property type="molecule type" value="Genomic_DNA"/>
</dbReference>
<proteinExistence type="predicted"/>
<sequence length="447" mass="47875">MLYIPQTRRRLIASAARAAALVPFYRSLARANGDAIGAATANLLSSLSEAALARRPFVLPAGVTTIYQLFLPDGTHLVGRGAGSTLRLGYAGPMISNHGALQSLSFENVTFDGADLPINSAFGLLTFSDVARMEMENCVIQHSTIGLMQKRCGGRIRLSTFRDLTCTAILDENCAGVTIDANRIERCGDNGVHHWSAHSKRYDGSRISNNTIADISNRSGGEGLYGNGVRVAECGPVTIENNHIERCAYTAVRNTGGWDVVIADNRCKSFNEKAMYAEFGFRNATFRNNVIEDCGAGISATNYVGPGNGAGALISGNVVSKIRPSHPDPDFGPRMNWLTGVEGEGDVRMVGNIVVGSPWFGILAGFFDARNNVVVEANRLIDNEYGIGFAAQGDRLGPCEIVENDLRGSKKANIVAMFQTQVISGDLALPGAVNTFKNVVIRGNRIV</sequence>
<dbReference type="NCBIfam" id="TIGR03808">
    <property type="entry name" value="RR_plus_rpt_1"/>
    <property type="match status" value="1"/>
</dbReference>
<dbReference type="InterPro" id="IPR039448">
    <property type="entry name" value="Beta_helix"/>
</dbReference>
<protein>
    <submittedName>
        <fullName evidence="2">TIGR03808 family TAT-translocated repetitive protein</fullName>
    </submittedName>
</protein>
<evidence type="ECO:0000313" key="2">
    <source>
        <dbReference type="EMBL" id="MCI4681609.1"/>
    </source>
</evidence>
<dbReference type="InterPro" id="IPR022388">
    <property type="entry name" value="CHP03808"/>
</dbReference>
<name>A0ABS9Z1S6_9HYPH</name>
<feature type="domain" description="Right handed beta helix" evidence="1">
    <location>
        <begin position="206"/>
        <end position="302"/>
    </location>
</feature>
<dbReference type="Gene3D" id="2.160.20.10">
    <property type="entry name" value="Single-stranded right-handed beta-helix, Pectin lyase-like"/>
    <property type="match status" value="1"/>
</dbReference>
<dbReference type="RefSeq" id="WP_243065664.1">
    <property type="nucleotide sequence ID" value="NZ_JAIVFK010000007.1"/>
</dbReference>
<reference evidence="2" key="1">
    <citation type="journal article" date="2022" name="ISME J.">
        <title>Identification of active gaseous-alkane degraders at natural gas seeps.</title>
        <authorList>
            <person name="Farhan Ul Haque M."/>
            <person name="Hernandez M."/>
            <person name="Crombie A.T."/>
            <person name="Murrell J.C."/>
        </authorList>
    </citation>
    <scope>NUCLEOTIDE SEQUENCE</scope>
    <source>
        <strain evidence="2">PC2</strain>
    </source>
</reference>